<evidence type="ECO:0000256" key="2">
    <source>
        <dbReference type="ARBA" id="ARBA00022801"/>
    </source>
</evidence>
<keyword evidence="2 6" id="KW-0378">Hydrolase</keyword>
<evidence type="ECO:0000313" key="7">
    <source>
        <dbReference type="Proteomes" id="UP000037460"/>
    </source>
</evidence>
<protein>
    <submittedName>
        <fullName evidence="6">Ectonucleoside triphosphate diphosphohydrolase isoform cra_b</fullName>
    </submittedName>
</protein>
<dbReference type="PANTHER" id="PTHR11782">
    <property type="entry name" value="ADENOSINE/GUANOSINE DIPHOSPHATASE"/>
    <property type="match status" value="1"/>
</dbReference>
<gene>
    <name evidence="6" type="ORF">Ctob_013536</name>
</gene>
<feature type="chain" id="PRO_5005601960" evidence="5">
    <location>
        <begin position="19"/>
        <end position="471"/>
    </location>
</feature>
<dbReference type="GO" id="GO:0017110">
    <property type="term" value="F:nucleoside diphosphate phosphatase activity"/>
    <property type="evidence" value="ECO:0007669"/>
    <property type="project" value="TreeGrafter"/>
</dbReference>
<dbReference type="Pfam" id="PF01150">
    <property type="entry name" value="GDA1_CD39"/>
    <property type="match status" value="1"/>
</dbReference>
<dbReference type="Gene3D" id="3.30.420.150">
    <property type="entry name" value="Exopolyphosphatase. Domain 2"/>
    <property type="match status" value="1"/>
</dbReference>
<dbReference type="AlphaFoldDB" id="A0A0M0JPM4"/>
<dbReference type="OrthoDB" id="6372431at2759"/>
<reference evidence="7" key="1">
    <citation type="journal article" date="2015" name="PLoS Genet.">
        <title>Genome Sequence and Transcriptome Analyses of Chrysochromulina tobin: Metabolic Tools for Enhanced Algal Fitness in the Prominent Order Prymnesiales (Haptophyceae).</title>
        <authorList>
            <person name="Hovde B.T."/>
            <person name="Deodato C.R."/>
            <person name="Hunsperger H.M."/>
            <person name="Ryken S.A."/>
            <person name="Yost W."/>
            <person name="Jha R.K."/>
            <person name="Patterson J."/>
            <person name="Monnat R.J. Jr."/>
            <person name="Barlow S.B."/>
            <person name="Starkenburg S.R."/>
            <person name="Cattolico R.A."/>
        </authorList>
    </citation>
    <scope>NUCLEOTIDE SEQUENCE</scope>
    <source>
        <strain evidence="7">CCMP291</strain>
    </source>
</reference>
<dbReference type="CDD" id="cd24003">
    <property type="entry name" value="ASKHA_NBD_GDA1_CD39_NTPase"/>
    <property type="match status" value="1"/>
</dbReference>
<organism evidence="6 7">
    <name type="scientific">Chrysochromulina tobinii</name>
    <dbReference type="NCBI Taxonomy" id="1460289"/>
    <lineage>
        <taxon>Eukaryota</taxon>
        <taxon>Haptista</taxon>
        <taxon>Haptophyta</taxon>
        <taxon>Prymnesiophyceae</taxon>
        <taxon>Prymnesiales</taxon>
        <taxon>Chrysochromulinaceae</taxon>
        <taxon>Chrysochromulina</taxon>
    </lineage>
</organism>
<sequence>MRLLALLVALTIVCVTLAAETKRYGIVFDAGSSGTRIHTYTWKTGGGGPKNEFDLVSDDLLKIKPGLSAFKDSPQAAGASLAPLIEFAKQKIPAEHIASTPMFLMATAGLRMVGETAKDAILSSVCSYLSTTGFVFKCAWAGVLDGRDEGLYGWVTLNYLVDALYPGGQEPSGIIDLGGGSVQIVYPAAESRMDAPGVMQTLDFGGRKHHLYVKSYLGFGLDAARTAVADKALEMGRPGIHPCVPKGASVDHKGQKLEGSGEYKRCKKLIKNIFGDDEKEEACEKKYGKHHCSFTGEYRPPMPSSFFGFSYMYDRTGAIGLFDTAPAQFGSLNLSADQIEDKAKEICALDGSATTARFAAAGDASKSVNFCGDILYVSVLLEKLGFDEHKGMTMTNKIKDVELVWTLGAMLAKSAELTGAGDGDGGREGRSGSHNYSLVFLLLAVSALLFRVCLSNAAPTPKYERASGFPP</sequence>
<evidence type="ECO:0000256" key="4">
    <source>
        <dbReference type="PIRSR" id="PIRSR600407-2"/>
    </source>
</evidence>
<comment type="caution">
    <text evidence="6">The sequence shown here is derived from an EMBL/GenBank/DDBJ whole genome shotgun (WGS) entry which is preliminary data.</text>
</comment>
<name>A0A0M0JPM4_9EUKA</name>
<feature type="signal peptide" evidence="5">
    <location>
        <begin position="1"/>
        <end position="18"/>
    </location>
</feature>
<keyword evidence="4" id="KW-0067">ATP-binding</keyword>
<dbReference type="PROSITE" id="PS01238">
    <property type="entry name" value="GDA1_CD39_NTPASE"/>
    <property type="match status" value="1"/>
</dbReference>
<comment type="similarity">
    <text evidence="1">Belongs to the GDA1/CD39 NTPase family.</text>
</comment>
<feature type="binding site" evidence="4">
    <location>
        <begin position="179"/>
        <end position="183"/>
    </location>
    <ligand>
        <name>ATP</name>
        <dbReference type="ChEBI" id="CHEBI:30616"/>
    </ligand>
</feature>
<dbReference type="GO" id="GO:0005524">
    <property type="term" value="F:ATP binding"/>
    <property type="evidence" value="ECO:0007669"/>
    <property type="project" value="UniProtKB-KW"/>
</dbReference>
<keyword evidence="7" id="KW-1185">Reference proteome</keyword>
<evidence type="ECO:0000313" key="6">
    <source>
        <dbReference type="EMBL" id="KOO28252.1"/>
    </source>
</evidence>
<keyword evidence="5" id="KW-0732">Signal</keyword>
<dbReference type="EMBL" id="JWZX01002596">
    <property type="protein sequence ID" value="KOO28252.1"/>
    <property type="molecule type" value="Genomic_DNA"/>
</dbReference>
<evidence type="ECO:0000256" key="3">
    <source>
        <dbReference type="PIRSR" id="PIRSR600407-1"/>
    </source>
</evidence>
<dbReference type="PANTHER" id="PTHR11782:SF83">
    <property type="entry name" value="GUANOSINE-DIPHOSPHATASE"/>
    <property type="match status" value="1"/>
</dbReference>
<evidence type="ECO:0000256" key="5">
    <source>
        <dbReference type="SAM" id="SignalP"/>
    </source>
</evidence>
<evidence type="ECO:0000256" key="1">
    <source>
        <dbReference type="ARBA" id="ARBA00009283"/>
    </source>
</evidence>
<feature type="active site" description="Proton acceptor" evidence="3">
    <location>
        <position position="149"/>
    </location>
</feature>
<dbReference type="InterPro" id="IPR000407">
    <property type="entry name" value="GDA1_CD39_NTPase"/>
</dbReference>
<accession>A0A0M0JPM4</accession>
<keyword evidence="4" id="KW-0547">Nucleotide-binding</keyword>
<dbReference type="GO" id="GO:0016020">
    <property type="term" value="C:membrane"/>
    <property type="evidence" value="ECO:0007669"/>
    <property type="project" value="TreeGrafter"/>
</dbReference>
<proteinExistence type="inferred from homology"/>
<dbReference type="Proteomes" id="UP000037460">
    <property type="component" value="Unassembled WGS sequence"/>
</dbReference>
<dbReference type="Gene3D" id="3.30.420.40">
    <property type="match status" value="1"/>
</dbReference>
<dbReference type="GO" id="GO:0009134">
    <property type="term" value="P:nucleoside diphosphate catabolic process"/>
    <property type="evidence" value="ECO:0007669"/>
    <property type="project" value="TreeGrafter"/>
</dbReference>